<evidence type="ECO:0000313" key="2">
    <source>
        <dbReference type="Proteomes" id="UP001244427"/>
    </source>
</evidence>
<sequence length="191" mass="20484">MPTPEVYIFDDGPLSHFAEAGWLGLLGAYVGDGEALLPDTVHAELQRGVDLHGHLRSVLDASWLRVELLSTAADLSALATFTNRLVGDDPLKNLGECGVLALAKTRGGIAVIDDRFARQVAKEEGIRFTTTLDLLLKLVQGGHLSMAFASRVADELLRTEYILPIGSGGFGAWAAMHGLYDEPDLDGTDDL</sequence>
<dbReference type="EMBL" id="JAUSXV010000001">
    <property type="protein sequence ID" value="MDQ0648541.1"/>
    <property type="molecule type" value="Genomic_DNA"/>
</dbReference>
<dbReference type="InterPro" id="IPR021799">
    <property type="entry name" value="PIN-like_prokaryotic"/>
</dbReference>
<gene>
    <name evidence="1" type="ORF">QFZ53_002737</name>
</gene>
<organism evidence="1 2">
    <name type="scientific">Microbacterium natoriense</name>
    <dbReference type="NCBI Taxonomy" id="284570"/>
    <lineage>
        <taxon>Bacteria</taxon>
        <taxon>Bacillati</taxon>
        <taxon>Actinomycetota</taxon>
        <taxon>Actinomycetes</taxon>
        <taxon>Micrococcales</taxon>
        <taxon>Microbacteriaceae</taxon>
        <taxon>Microbacterium</taxon>
    </lineage>
</organism>
<keyword evidence="2" id="KW-1185">Reference proteome</keyword>
<dbReference type="Proteomes" id="UP001244427">
    <property type="component" value="Unassembled WGS sequence"/>
</dbReference>
<reference evidence="1 2" key="1">
    <citation type="submission" date="2023-07" db="EMBL/GenBank/DDBJ databases">
        <title>Comparative genomics of wheat-associated soil bacteria to identify genetic determinants of phenazine resistance.</title>
        <authorList>
            <person name="Mouncey N."/>
        </authorList>
    </citation>
    <scope>NUCLEOTIDE SEQUENCE [LARGE SCALE GENOMIC DNA]</scope>
    <source>
        <strain evidence="1 2">W4I9-1</strain>
    </source>
</reference>
<comment type="caution">
    <text evidence="1">The sequence shown here is derived from an EMBL/GenBank/DDBJ whole genome shotgun (WGS) entry which is preliminary data.</text>
</comment>
<name>A0AAW8F267_9MICO</name>
<evidence type="ECO:0000313" key="1">
    <source>
        <dbReference type="EMBL" id="MDQ0648541.1"/>
    </source>
</evidence>
<proteinExistence type="predicted"/>
<dbReference type="RefSeq" id="WP_307297318.1">
    <property type="nucleotide sequence ID" value="NZ_JAUSXV010000001.1"/>
</dbReference>
<accession>A0AAW8F267</accession>
<protein>
    <submittedName>
        <fullName evidence="1">Nucleic acid-binding protein</fullName>
    </submittedName>
</protein>
<dbReference type="PANTHER" id="PTHR39550">
    <property type="entry name" value="SLL0658 PROTEIN"/>
    <property type="match status" value="1"/>
</dbReference>
<dbReference type="AlphaFoldDB" id="A0AAW8F267"/>
<dbReference type="PANTHER" id="PTHR39550:SF1">
    <property type="entry name" value="SLL0658 PROTEIN"/>
    <property type="match status" value="1"/>
</dbReference>
<dbReference type="Pfam" id="PF11848">
    <property type="entry name" value="DUF3368"/>
    <property type="match status" value="1"/>
</dbReference>